<dbReference type="PANTHER" id="PTHR35586:SF1">
    <property type="entry name" value="SLL1691 PROTEIN"/>
    <property type="match status" value="1"/>
</dbReference>
<evidence type="ECO:0000313" key="1">
    <source>
        <dbReference type="EMBL" id="MFD1067486.1"/>
    </source>
</evidence>
<accession>A0ABW3NIV9</accession>
<dbReference type="NCBIfam" id="TIGR01784">
    <property type="entry name" value="T_den_put_tspse"/>
    <property type="match status" value="1"/>
</dbReference>
<keyword evidence="2" id="KW-1185">Reference proteome</keyword>
<comment type="caution">
    <text evidence="1">The sequence shown here is derived from an EMBL/GenBank/DDBJ whole genome shotgun (WGS) entry which is preliminary data.</text>
</comment>
<sequence>MFTVPVVLEEKADYMKHDRLTKKLIQTFFEEFIEGFFPDLHPYIDFSNVTFLEQEVYLDYIEGSKKEIDVLAEVKLHHEDKILHIHTEAQSTHEANFPERMFFYFAYLYAKHRKPIQPIAVLSYNRNQEEPTQFKVDTPTQEVLQFNFLQLQLRKKNWKEYIQSDNPAAAALLSQMGYEEHERVQVKLEFLRMITRMKINPAQMEFLYGYFETYLKLNKEEEEQMMEKMENLPEEEKEMVMQLPNSYFERGVERGKQEGIEEGIEKGIEKGIKKRNRELALKLITRGMSTSDIVEITDLSEAEIKKLASE</sequence>
<protein>
    <submittedName>
        <fullName evidence="1">Rpn family recombination-promoting nuclease/putative transposase</fullName>
    </submittedName>
</protein>
<dbReference type="Proteomes" id="UP001597041">
    <property type="component" value="Unassembled WGS sequence"/>
</dbReference>
<gene>
    <name evidence="1" type="ORF">ACFQ19_15880</name>
</gene>
<dbReference type="RefSeq" id="WP_379593602.1">
    <property type="nucleotide sequence ID" value="NZ_JBHTKK010000023.1"/>
</dbReference>
<organism evidence="1 2">
    <name type="scientific">Oceanobacillus locisalsi</name>
    <dbReference type="NCBI Taxonomy" id="546107"/>
    <lineage>
        <taxon>Bacteria</taxon>
        <taxon>Bacillati</taxon>
        <taxon>Bacillota</taxon>
        <taxon>Bacilli</taxon>
        <taxon>Bacillales</taxon>
        <taxon>Bacillaceae</taxon>
        <taxon>Oceanobacillus</taxon>
    </lineage>
</organism>
<dbReference type="PANTHER" id="PTHR35586">
    <property type="entry name" value="SLL1691 PROTEIN"/>
    <property type="match status" value="1"/>
</dbReference>
<evidence type="ECO:0000313" key="2">
    <source>
        <dbReference type="Proteomes" id="UP001597041"/>
    </source>
</evidence>
<reference evidence="2" key="1">
    <citation type="journal article" date="2019" name="Int. J. Syst. Evol. Microbiol.">
        <title>The Global Catalogue of Microorganisms (GCM) 10K type strain sequencing project: providing services to taxonomists for standard genome sequencing and annotation.</title>
        <authorList>
            <consortium name="The Broad Institute Genomics Platform"/>
            <consortium name="The Broad Institute Genome Sequencing Center for Infectious Disease"/>
            <person name="Wu L."/>
            <person name="Ma J."/>
        </authorList>
    </citation>
    <scope>NUCLEOTIDE SEQUENCE [LARGE SCALE GENOMIC DNA]</scope>
    <source>
        <strain evidence="2">CCUG 56608</strain>
    </source>
</reference>
<dbReference type="InterPro" id="IPR010106">
    <property type="entry name" value="RpnA"/>
</dbReference>
<dbReference type="EMBL" id="JBHTKK010000023">
    <property type="protein sequence ID" value="MFD1067486.1"/>
    <property type="molecule type" value="Genomic_DNA"/>
</dbReference>
<proteinExistence type="predicted"/>
<name>A0ABW3NIV9_9BACI</name>